<accession>A0A8J6CE54</accession>
<dbReference type="AlphaFoldDB" id="A0A8J6CE54"/>
<comment type="caution">
    <text evidence="3">The sequence shown here is derived from an EMBL/GenBank/DDBJ whole genome shotgun (WGS) entry which is preliminary data.</text>
</comment>
<evidence type="ECO:0000313" key="3">
    <source>
        <dbReference type="EMBL" id="KAG8466565.1"/>
    </source>
</evidence>
<proteinExistence type="predicted"/>
<gene>
    <name evidence="3" type="ORF">KFE25_007944</name>
</gene>
<feature type="domain" description="Photosystem II Psb31 protein" evidence="2">
    <location>
        <begin position="50"/>
        <end position="142"/>
    </location>
</feature>
<sequence length="364" mass="36776">MRLITVVVHVLAVAGRPARPRPSEIGRRGAAGIAVGGLVLSPRAASADGAESLLTQQTARARYGPRLLRLREVIGDRHADVNASLAEEAIAVHLFTSGAFARGSERARRLQALEKQLHVVAAAGDAGGARQALDDIIETGEIRYVYASTGTALAGIPQAPSATPARAPPRPNSPGGSSVALVAAASAILALALSKNAMSSLVELRKRRIQPTQPTAEPKTATPPPLPPPLLGDGARDGTDGPAAAVQSDDEPLGDGKLPADVAADDDGGPSLTSAELSARAPPSPPLSPPPPPPPKSDRQSAPAYPGVVERSRVANGERAVAAAAARAAGRDAAGAIEGDPGEVAEPSIGGIPGSALQLLDLDH</sequence>
<dbReference type="Pfam" id="PF18240">
    <property type="entry name" value="PSII_Pbs31"/>
    <property type="match status" value="1"/>
</dbReference>
<feature type="region of interest" description="Disordered" evidence="1">
    <location>
        <begin position="329"/>
        <end position="364"/>
    </location>
</feature>
<dbReference type="Proteomes" id="UP000751190">
    <property type="component" value="Unassembled WGS sequence"/>
</dbReference>
<feature type="compositionally biased region" description="Pro residues" evidence="1">
    <location>
        <begin position="221"/>
        <end position="230"/>
    </location>
</feature>
<evidence type="ECO:0000313" key="4">
    <source>
        <dbReference type="Proteomes" id="UP000751190"/>
    </source>
</evidence>
<feature type="compositionally biased region" description="Low complexity" evidence="1">
    <location>
        <begin position="329"/>
        <end position="339"/>
    </location>
</feature>
<evidence type="ECO:0000256" key="1">
    <source>
        <dbReference type="SAM" id="MobiDB-lite"/>
    </source>
</evidence>
<organism evidence="3 4">
    <name type="scientific">Diacronema lutheri</name>
    <name type="common">Unicellular marine alga</name>
    <name type="synonym">Monochrysis lutheri</name>
    <dbReference type="NCBI Taxonomy" id="2081491"/>
    <lineage>
        <taxon>Eukaryota</taxon>
        <taxon>Haptista</taxon>
        <taxon>Haptophyta</taxon>
        <taxon>Pavlovophyceae</taxon>
        <taxon>Pavlovales</taxon>
        <taxon>Pavlovaceae</taxon>
        <taxon>Diacronema</taxon>
    </lineage>
</organism>
<reference evidence="3" key="1">
    <citation type="submission" date="2021-05" db="EMBL/GenBank/DDBJ databases">
        <title>The genome of the haptophyte Pavlova lutheri (Diacronema luteri, Pavlovales) - a model for lipid biosynthesis in eukaryotic algae.</title>
        <authorList>
            <person name="Hulatt C.J."/>
            <person name="Posewitz M.C."/>
        </authorList>
    </citation>
    <scope>NUCLEOTIDE SEQUENCE</scope>
    <source>
        <strain evidence="3">NIVA-4/92</strain>
    </source>
</reference>
<feature type="region of interest" description="Disordered" evidence="1">
    <location>
        <begin position="209"/>
        <end position="311"/>
    </location>
</feature>
<dbReference type="Gene3D" id="1.20.120.1740">
    <property type="entry name" value="Sodium ion translocating NADH-quinone reductase subunit C-like"/>
    <property type="match status" value="1"/>
</dbReference>
<name>A0A8J6CE54_DIALT</name>
<feature type="region of interest" description="Disordered" evidence="1">
    <location>
        <begin position="155"/>
        <end position="177"/>
    </location>
</feature>
<feature type="compositionally biased region" description="Low complexity" evidence="1">
    <location>
        <begin position="210"/>
        <end position="220"/>
    </location>
</feature>
<dbReference type="InterPro" id="IPR040933">
    <property type="entry name" value="PSII_Pbs31"/>
</dbReference>
<keyword evidence="4" id="KW-1185">Reference proteome</keyword>
<feature type="compositionally biased region" description="Pro residues" evidence="1">
    <location>
        <begin position="282"/>
        <end position="295"/>
    </location>
</feature>
<protein>
    <recommendedName>
        <fullName evidence="2">Photosystem II Psb31 protein domain-containing protein</fullName>
    </recommendedName>
</protein>
<dbReference type="EMBL" id="JAGTXO010000007">
    <property type="protein sequence ID" value="KAG8466565.1"/>
    <property type="molecule type" value="Genomic_DNA"/>
</dbReference>
<evidence type="ECO:0000259" key="2">
    <source>
        <dbReference type="Pfam" id="PF18240"/>
    </source>
</evidence>